<dbReference type="AlphaFoldDB" id="A0A3N4L512"/>
<sequence length="100" mass="11511">MFYLFIGHTVLLSFFFLVVCLDQKKRLLGVTFIWLQFERTSVRSISLSRSVERKAINCLPVANRTSRAIVRNSNILSIVHGFVFQVMDDSSVWLARSQGK</sequence>
<dbReference type="Proteomes" id="UP000277580">
    <property type="component" value="Unassembled WGS sequence"/>
</dbReference>
<reference evidence="1 2" key="1">
    <citation type="journal article" date="2018" name="Nat. Ecol. Evol.">
        <title>Pezizomycetes genomes reveal the molecular basis of ectomycorrhizal truffle lifestyle.</title>
        <authorList>
            <person name="Murat C."/>
            <person name="Payen T."/>
            <person name="Noel B."/>
            <person name="Kuo A."/>
            <person name="Morin E."/>
            <person name="Chen J."/>
            <person name="Kohler A."/>
            <person name="Krizsan K."/>
            <person name="Balestrini R."/>
            <person name="Da Silva C."/>
            <person name="Montanini B."/>
            <person name="Hainaut M."/>
            <person name="Levati E."/>
            <person name="Barry K.W."/>
            <person name="Belfiori B."/>
            <person name="Cichocki N."/>
            <person name="Clum A."/>
            <person name="Dockter R.B."/>
            <person name="Fauchery L."/>
            <person name="Guy J."/>
            <person name="Iotti M."/>
            <person name="Le Tacon F."/>
            <person name="Lindquist E.A."/>
            <person name="Lipzen A."/>
            <person name="Malagnac F."/>
            <person name="Mello A."/>
            <person name="Molinier V."/>
            <person name="Miyauchi S."/>
            <person name="Poulain J."/>
            <person name="Riccioni C."/>
            <person name="Rubini A."/>
            <person name="Sitrit Y."/>
            <person name="Splivallo R."/>
            <person name="Traeger S."/>
            <person name="Wang M."/>
            <person name="Zifcakova L."/>
            <person name="Wipf D."/>
            <person name="Zambonelli A."/>
            <person name="Paolocci F."/>
            <person name="Nowrousian M."/>
            <person name="Ottonello S."/>
            <person name="Baldrian P."/>
            <person name="Spatafora J.W."/>
            <person name="Henrissat B."/>
            <person name="Nagy L.G."/>
            <person name="Aury J.M."/>
            <person name="Wincker P."/>
            <person name="Grigoriev I.V."/>
            <person name="Bonfante P."/>
            <person name="Martin F.M."/>
        </authorList>
    </citation>
    <scope>NUCLEOTIDE SEQUENCE [LARGE SCALE GENOMIC DNA]</scope>
    <source>
        <strain evidence="1 2">CCBAS932</strain>
    </source>
</reference>
<dbReference type="InParanoid" id="A0A3N4L512"/>
<protein>
    <submittedName>
        <fullName evidence="1">Uncharacterized protein</fullName>
    </submittedName>
</protein>
<accession>A0A3N4L512</accession>
<organism evidence="1 2">
    <name type="scientific">Morchella conica CCBAS932</name>
    <dbReference type="NCBI Taxonomy" id="1392247"/>
    <lineage>
        <taxon>Eukaryota</taxon>
        <taxon>Fungi</taxon>
        <taxon>Dikarya</taxon>
        <taxon>Ascomycota</taxon>
        <taxon>Pezizomycotina</taxon>
        <taxon>Pezizomycetes</taxon>
        <taxon>Pezizales</taxon>
        <taxon>Morchellaceae</taxon>
        <taxon>Morchella</taxon>
    </lineage>
</organism>
<name>A0A3N4L512_9PEZI</name>
<keyword evidence="2" id="KW-1185">Reference proteome</keyword>
<gene>
    <name evidence="1" type="ORF">P167DRAFT_262725</name>
</gene>
<evidence type="ECO:0000313" key="2">
    <source>
        <dbReference type="Proteomes" id="UP000277580"/>
    </source>
</evidence>
<proteinExistence type="predicted"/>
<dbReference type="EMBL" id="ML119108">
    <property type="protein sequence ID" value="RPB16592.1"/>
    <property type="molecule type" value="Genomic_DNA"/>
</dbReference>
<evidence type="ECO:0000313" key="1">
    <source>
        <dbReference type="EMBL" id="RPB16592.1"/>
    </source>
</evidence>